<comment type="caution">
    <text evidence="1">The sequence shown here is derived from an EMBL/GenBank/DDBJ whole genome shotgun (WGS) entry which is preliminary data.</text>
</comment>
<dbReference type="InterPro" id="IPR042525">
    <property type="entry name" value="Rad52_Rad59_Rad22_sf"/>
</dbReference>
<sequence>MATQDKVAPKMALWESVKTTDKDFTKTQDLEGRQVTSINGMYVVQRATETFGPIGKGWGYEILVDRFDQGAPIRDKKSGEVIAHEQMHTILLKLWYVHGGKRSHVTQYGHTPFVRSSQWGAYTDFDAPKKSLTDAIKKCLSLLGFCADVHLGMFEDETYLEGLDVKKRFEEAGEGGAQEVMTELKAEFRAWIEKQLEVLAATNNQRALEAMRKNVCEKAREKAKVVNYDPAEVERRINEAAEERLHYLNDKYPAGK</sequence>
<dbReference type="EMBL" id="JAOCJE010000002">
    <property type="protein sequence ID" value="MDH1341874.1"/>
    <property type="molecule type" value="Genomic_DNA"/>
</dbReference>
<proteinExistence type="predicted"/>
<dbReference type="GO" id="GO:0006310">
    <property type="term" value="P:DNA recombination"/>
    <property type="evidence" value="ECO:0007669"/>
    <property type="project" value="UniProtKB-ARBA"/>
</dbReference>
<dbReference type="GO" id="GO:0006302">
    <property type="term" value="P:double-strand break repair"/>
    <property type="evidence" value="ECO:0007669"/>
    <property type="project" value="UniProtKB-ARBA"/>
</dbReference>
<dbReference type="Gene3D" id="3.30.390.80">
    <property type="entry name" value="DNA repair protein Rad52/59/22"/>
    <property type="match status" value="1"/>
</dbReference>
<dbReference type="RefSeq" id="WP_279533553.1">
    <property type="nucleotide sequence ID" value="NZ_CP104579.1"/>
</dbReference>
<accession>A0AA42QDL3</accession>
<gene>
    <name evidence="1" type="ORF">N5J11_22475</name>
</gene>
<dbReference type="AlphaFoldDB" id="A0AA42QDL3"/>
<reference evidence="1" key="1">
    <citation type="submission" date="2022-09" db="EMBL/GenBank/DDBJ databases">
        <title>Intensive care unit water sources are persistently colonized with multi-drug resistant bacteria and are the site of extensive horizontal gene transfer of antibiotic resistance genes.</title>
        <authorList>
            <person name="Diorio-Toth L."/>
        </authorList>
    </citation>
    <scope>NUCLEOTIDE SEQUENCE</scope>
    <source>
        <strain evidence="1">GD03704</strain>
    </source>
</reference>
<evidence type="ECO:0000313" key="2">
    <source>
        <dbReference type="Proteomes" id="UP001161697"/>
    </source>
</evidence>
<dbReference type="Proteomes" id="UP001161697">
    <property type="component" value="Unassembled WGS sequence"/>
</dbReference>
<evidence type="ECO:0000313" key="1">
    <source>
        <dbReference type="EMBL" id="MDH1341874.1"/>
    </source>
</evidence>
<protein>
    <submittedName>
        <fullName evidence="1">Uncharacterized protein</fullName>
    </submittedName>
</protein>
<name>A0AA42QDL3_ECTOL</name>
<organism evidence="1 2">
    <name type="scientific">Ectopseudomonas oleovorans</name>
    <name type="common">Pseudomonas oleovorans</name>
    <dbReference type="NCBI Taxonomy" id="301"/>
    <lineage>
        <taxon>Bacteria</taxon>
        <taxon>Pseudomonadati</taxon>
        <taxon>Pseudomonadota</taxon>
        <taxon>Gammaproteobacteria</taxon>
        <taxon>Pseudomonadales</taxon>
        <taxon>Pseudomonadaceae</taxon>
        <taxon>Ectopseudomonas</taxon>
    </lineage>
</organism>